<evidence type="ECO:0000256" key="2">
    <source>
        <dbReference type="SAM" id="SignalP"/>
    </source>
</evidence>
<feature type="compositionally biased region" description="Low complexity" evidence="1">
    <location>
        <begin position="181"/>
        <end position="198"/>
    </location>
</feature>
<dbReference type="OrthoDB" id="1799222at2"/>
<dbReference type="AlphaFoldDB" id="A0A4Z0R7F0"/>
<keyword evidence="4" id="KW-1185">Reference proteome</keyword>
<dbReference type="Pfam" id="PF10925">
    <property type="entry name" value="DUF2680"/>
    <property type="match status" value="1"/>
</dbReference>
<dbReference type="RefSeq" id="WP_135545516.1">
    <property type="nucleotide sequence ID" value="NZ_SPQQ01000002.1"/>
</dbReference>
<comment type="caution">
    <text evidence="3">The sequence shown here is derived from an EMBL/GenBank/DDBJ whole genome shotgun (WGS) entry which is preliminary data.</text>
</comment>
<dbReference type="Proteomes" id="UP000298460">
    <property type="component" value="Unassembled WGS sequence"/>
</dbReference>
<protein>
    <submittedName>
        <fullName evidence="3">DUF2680 domain-containing protein</fullName>
    </submittedName>
</protein>
<feature type="region of interest" description="Disordered" evidence="1">
    <location>
        <begin position="167"/>
        <end position="198"/>
    </location>
</feature>
<keyword evidence="2" id="KW-0732">Signal</keyword>
<evidence type="ECO:0000256" key="1">
    <source>
        <dbReference type="SAM" id="MobiDB-lite"/>
    </source>
</evidence>
<sequence>MNKKLAAGALSVVLLIGGATAAFGATDPDKLAEIKTMTQQMFGLQKQIVDKEVEAGLRTAEQADKMKNFIDQRQQASDQALAEGKVFNQGMRGKGMRGDVTKFNNAEPMTSDQIKAWSEQAQARLTAQVEAMKKNSKLTSDQIKTWSDAEQAQLKVQAEAMANGTFIPGGMGKGMRGGAKGSTIAPTAPTTSTPTDTQ</sequence>
<reference evidence="3 4" key="1">
    <citation type="submission" date="2019-03" db="EMBL/GenBank/DDBJ databases">
        <title>Draft Genome Sequence of Desulfosporosinus fructosivorans Strain 63.6F, Isolated from Marine Sediment in the Baltic Sea.</title>
        <authorList>
            <person name="Hausmann B."/>
            <person name="Vandieken V."/>
            <person name="Pjevac P."/>
            <person name="Schreck K."/>
            <person name="Herbold C.W."/>
            <person name="Loy A."/>
        </authorList>
    </citation>
    <scope>NUCLEOTIDE SEQUENCE [LARGE SCALE GENOMIC DNA]</scope>
    <source>
        <strain evidence="3 4">63.6F</strain>
    </source>
</reference>
<accession>A0A4Z0R7F0</accession>
<feature type="signal peptide" evidence="2">
    <location>
        <begin position="1"/>
        <end position="21"/>
    </location>
</feature>
<feature type="compositionally biased region" description="Gly residues" evidence="1">
    <location>
        <begin position="167"/>
        <end position="180"/>
    </location>
</feature>
<proteinExistence type="predicted"/>
<gene>
    <name evidence="3" type="ORF">E4K67_06020</name>
</gene>
<dbReference type="InterPro" id="IPR024485">
    <property type="entry name" value="DUF2680"/>
</dbReference>
<name>A0A4Z0R7F0_9FIRM</name>
<dbReference type="EMBL" id="SPQQ01000002">
    <property type="protein sequence ID" value="TGE39022.1"/>
    <property type="molecule type" value="Genomic_DNA"/>
</dbReference>
<organism evidence="3 4">
    <name type="scientific">Desulfosporosinus fructosivorans</name>
    <dbReference type="NCBI Taxonomy" id="2018669"/>
    <lineage>
        <taxon>Bacteria</taxon>
        <taxon>Bacillati</taxon>
        <taxon>Bacillota</taxon>
        <taxon>Clostridia</taxon>
        <taxon>Eubacteriales</taxon>
        <taxon>Desulfitobacteriaceae</taxon>
        <taxon>Desulfosporosinus</taxon>
    </lineage>
</organism>
<evidence type="ECO:0000313" key="4">
    <source>
        <dbReference type="Proteomes" id="UP000298460"/>
    </source>
</evidence>
<evidence type="ECO:0000313" key="3">
    <source>
        <dbReference type="EMBL" id="TGE39022.1"/>
    </source>
</evidence>
<feature type="chain" id="PRO_5039387255" evidence="2">
    <location>
        <begin position="22"/>
        <end position="198"/>
    </location>
</feature>